<feature type="region of interest" description="Disordered" evidence="1">
    <location>
        <begin position="28"/>
        <end position="92"/>
    </location>
</feature>
<protein>
    <submittedName>
        <fullName evidence="2">Uncharacterized protein</fullName>
    </submittedName>
</protein>
<feature type="compositionally biased region" description="Polar residues" evidence="1">
    <location>
        <begin position="43"/>
        <end position="53"/>
    </location>
</feature>
<evidence type="ECO:0000313" key="3">
    <source>
        <dbReference type="Proteomes" id="UP001497516"/>
    </source>
</evidence>
<evidence type="ECO:0000256" key="1">
    <source>
        <dbReference type="SAM" id="MobiDB-lite"/>
    </source>
</evidence>
<sequence length="92" mass="10302">MHILSLPTETNPSMVNGRKWSVAVVIKEGVSSGQKTKAKGQDGENQMPSSSKVHLQKESGEAATETRTEEWRNPNRWNHHRSEQPAKAQPQE</sequence>
<name>A0AAV2FNP9_9ROSI</name>
<evidence type="ECO:0000313" key="2">
    <source>
        <dbReference type="EMBL" id="CAL1399562.1"/>
    </source>
</evidence>
<accession>A0AAV2FNP9</accession>
<proteinExistence type="predicted"/>
<feature type="compositionally biased region" description="Basic and acidic residues" evidence="1">
    <location>
        <begin position="55"/>
        <end position="73"/>
    </location>
</feature>
<reference evidence="2 3" key="1">
    <citation type="submission" date="2024-04" db="EMBL/GenBank/DDBJ databases">
        <authorList>
            <person name="Fracassetti M."/>
        </authorList>
    </citation>
    <scope>NUCLEOTIDE SEQUENCE [LARGE SCALE GENOMIC DNA]</scope>
</reference>
<dbReference type="Proteomes" id="UP001497516">
    <property type="component" value="Chromosome 7"/>
</dbReference>
<gene>
    <name evidence="2" type="ORF">LTRI10_LOCUS39739</name>
</gene>
<keyword evidence="3" id="KW-1185">Reference proteome</keyword>
<dbReference type="EMBL" id="OZ034820">
    <property type="protein sequence ID" value="CAL1399562.1"/>
    <property type="molecule type" value="Genomic_DNA"/>
</dbReference>
<dbReference type="AlphaFoldDB" id="A0AAV2FNP9"/>
<organism evidence="2 3">
    <name type="scientific">Linum trigynum</name>
    <dbReference type="NCBI Taxonomy" id="586398"/>
    <lineage>
        <taxon>Eukaryota</taxon>
        <taxon>Viridiplantae</taxon>
        <taxon>Streptophyta</taxon>
        <taxon>Embryophyta</taxon>
        <taxon>Tracheophyta</taxon>
        <taxon>Spermatophyta</taxon>
        <taxon>Magnoliopsida</taxon>
        <taxon>eudicotyledons</taxon>
        <taxon>Gunneridae</taxon>
        <taxon>Pentapetalae</taxon>
        <taxon>rosids</taxon>
        <taxon>fabids</taxon>
        <taxon>Malpighiales</taxon>
        <taxon>Linaceae</taxon>
        <taxon>Linum</taxon>
    </lineage>
</organism>